<dbReference type="InterPro" id="IPR004800">
    <property type="entry name" value="KdsD/KpsF-type"/>
</dbReference>
<dbReference type="CDD" id="cd05014">
    <property type="entry name" value="SIS_Kpsf"/>
    <property type="match status" value="1"/>
</dbReference>
<keyword evidence="5" id="KW-0479">Metal-binding</keyword>
<dbReference type="Proteomes" id="UP000264589">
    <property type="component" value="Unassembled WGS sequence"/>
</dbReference>
<keyword evidence="5" id="KW-0862">Zinc</keyword>
<proteinExistence type="inferred from homology"/>
<dbReference type="PANTHER" id="PTHR42745:SF1">
    <property type="entry name" value="ARABINOSE 5-PHOSPHATE ISOMERASE KDSD"/>
    <property type="match status" value="1"/>
</dbReference>
<gene>
    <name evidence="10" type="ORF">DX908_04685</name>
</gene>
<dbReference type="RefSeq" id="WP_116391269.1">
    <property type="nucleotide sequence ID" value="NZ_QUQO01000001.1"/>
</dbReference>
<feature type="site" description="Catalytically relevant" evidence="6">
    <location>
        <position position="110"/>
    </location>
</feature>
<evidence type="ECO:0000256" key="3">
    <source>
        <dbReference type="ARBA" id="ARBA00023122"/>
    </source>
</evidence>
<evidence type="ECO:0000256" key="4">
    <source>
        <dbReference type="PIRNR" id="PIRNR004692"/>
    </source>
</evidence>
<evidence type="ECO:0000313" key="10">
    <source>
        <dbReference type="EMBL" id="RFB04637.1"/>
    </source>
</evidence>
<feature type="binding site" evidence="5">
    <location>
        <position position="81"/>
    </location>
    <ligand>
        <name>Zn(2+)</name>
        <dbReference type="ChEBI" id="CHEBI:29105"/>
    </ligand>
</feature>
<evidence type="ECO:0000256" key="7">
    <source>
        <dbReference type="PROSITE-ProRule" id="PRU00703"/>
    </source>
</evidence>
<keyword evidence="11" id="KW-1185">Reference proteome</keyword>
<dbReference type="Pfam" id="PF01380">
    <property type="entry name" value="SIS"/>
    <property type="match status" value="1"/>
</dbReference>
<evidence type="ECO:0000256" key="1">
    <source>
        <dbReference type="ARBA" id="ARBA00008165"/>
    </source>
</evidence>
<dbReference type="SMART" id="SM00116">
    <property type="entry name" value="CBS"/>
    <property type="match status" value="2"/>
</dbReference>
<dbReference type="InterPro" id="IPR035474">
    <property type="entry name" value="SIS_Kpsf"/>
</dbReference>
<dbReference type="InterPro" id="IPR000644">
    <property type="entry name" value="CBS_dom"/>
</dbReference>
<feature type="domain" description="CBS" evidence="8">
    <location>
        <begin position="210"/>
        <end position="270"/>
    </location>
</feature>
<evidence type="ECO:0000259" key="9">
    <source>
        <dbReference type="PROSITE" id="PS51464"/>
    </source>
</evidence>
<sequence>MAGKSEDGKTDIEVARQVIETEAAALVALRETISESMTQAVDILMGTKGFLIVAGVGKSGHIGRKIAATLASTGTPSFFVHPTEASHGDLGMITKGSSVLAISNSGETRELRDLLIYAKREDVPVIAITAKSRSFLASQATVTLLLPKTGEACPNQLAPTSSTTMTLALGDALAVAAMARRNFTREDFGARHPGGSLGMQLQLIGEYLALRKESPNPVITEEAIFADVLKAVSEGRYGAVSVIDESGALKGVVTDGDIRRAVMGHENVQSVTARQMMNPTPVTVAPDERIGIAIQTLENRQISQIIVEEDGKPVGLVHIKDLMSEGYL</sequence>
<dbReference type="InterPro" id="IPR001347">
    <property type="entry name" value="SIS_dom"/>
</dbReference>
<protein>
    <submittedName>
        <fullName evidence="10">KpsF/GutQ family sugar-phosphate isomerase</fullName>
    </submittedName>
</protein>
<dbReference type="AlphaFoldDB" id="A0A371RGQ4"/>
<dbReference type="GO" id="GO:0046872">
    <property type="term" value="F:metal ion binding"/>
    <property type="evidence" value="ECO:0007669"/>
    <property type="project" value="UniProtKB-KW"/>
</dbReference>
<name>A0A371RGQ4_9PROT</name>
<feature type="site" description="Catalytically relevant" evidence="6">
    <location>
        <position position="151"/>
    </location>
</feature>
<dbReference type="EMBL" id="QUQO01000001">
    <property type="protein sequence ID" value="RFB04637.1"/>
    <property type="molecule type" value="Genomic_DNA"/>
</dbReference>
<keyword evidence="3 7" id="KW-0129">CBS domain</keyword>
<comment type="similarity">
    <text evidence="1 4">Belongs to the SIS family. GutQ/KpsF subfamily.</text>
</comment>
<evidence type="ECO:0000259" key="8">
    <source>
        <dbReference type="PROSITE" id="PS51371"/>
    </source>
</evidence>
<dbReference type="PIRSF" id="PIRSF004692">
    <property type="entry name" value="KdsD_KpsF"/>
    <property type="match status" value="1"/>
</dbReference>
<dbReference type="Gene3D" id="3.40.50.10490">
    <property type="entry name" value="Glucose-6-phosphate isomerase like protein, domain 1"/>
    <property type="match status" value="1"/>
</dbReference>
<dbReference type="FunFam" id="3.40.50.10490:FF:000011">
    <property type="entry name" value="Arabinose 5-phosphate isomerase"/>
    <property type="match status" value="1"/>
</dbReference>
<accession>A0A371RGQ4</accession>
<dbReference type="GO" id="GO:0019146">
    <property type="term" value="F:arabinose-5-phosphate isomerase activity"/>
    <property type="evidence" value="ECO:0007669"/>
    <property type="project" value="UniProtKB-ARBA"/>
</dbReference>
<feature type="domain" description="CBS" evidence="8">
    <location>
        <begin position="277"/>
        <end position="328"/>
    </location>
</feature>
<keyword evidence="10" id="KW-0413">Isomerase</keyword>
<dbReference type="GO" id="GO:0005975">
    <property type="term" value="P:carbohydrate metabolic process"/>
    <property type="evidence" value="ECO:0007669"/>
    <property type="project" value="InterPro"/>
</dbReference>
<dbReference type="PROSITE" id="PS51371">
    <property type="entry name" value="CBS"/>
    <property type="match status" value="2"/>
</dbReference>
<dbReference type="InterPro" id="IPR046342">
    <property type="entry name" value="CBS_dom_sf"/>
</dbReference>
<dbReference type="CDD" id="cd04604">
    <property type="entry name" value="CBS_pair_SIS_assoc"/>
    <property type="match status" value="1"/>
</dbReference>
<evidence type="ECO:0000256" key="2">
    <source>
        <dbReference type="ARBA" id="ARBA00022737"/>
    </source>
</evidence>
<dbReference type="InterPro" id="IPR046348">
    <property type="entry name" value="SIS_dom_sf"/>
</dbReference>
<evidence type="ECO:0000256" key="5">
    <source>
        <dbReference type="PIRSR" id="PIRSR004692-2"/>
    </source>
</evidence>
<feature type="domain" description="SIS" evidence="9">
    <location>
        <begin position="40"/>
        <end position="183"/>
    </location>
</feature>
<reference evidence="10 11" key="1">
    <citation type="submission" date="2018-08" db="EMBL/GenBank/DDBJ databases">
        <title>Parvularcula sp. SM1705, isolated from surface water of the South Sea China.</title>
        <authorList>
            <person name="Sun L."/>
        </authorList>
    </citation>
    <scope>NUCLEOTIDE SEQUENCE [LARGE SCALE GENOMIC DNA]</scope>
    <source>
        <strain evidence="10 11">SM1705</strain>
    </source>
</reference>
<dbReference type="PROSITE" id="PS51464">
    <property type="entry name" value="SIS"/>
    <property type="match status" value="1"/>
</dbReference>
<dbReference type="GO" id="GO:0097367">
    <property type="term" value="F:carbohydrate derivative binding"/>
    <property type="evidence" value="ECO:0007669"/>
    <property type="project" value="InterPro"/>
</dbReference>
<evidence type="ECO:0000256" key="6">
    <source>
        <dbReference type="PIRSR" id="PIRSR004692-3"/>
    </source>
</evidence>
<feature type="site" description="Catalytically relevant" evidence="6">
    <location>
        <position position="192"/>
    </location>
</feature>
<comment type="caution">
    <text evidence="10">The sequence shown here is derived from an EMBL/GenBank/DDBJ whole genome shotgun (WGS) entry which is preliminary data.</text>
</comment>
<dbReference type="PANTHER" id="PTHR42745">
    <property type="match status" value="1"/>
</dbReference>
<dbReference type="InParanoid" id="A0A371RGQ4"/>
<dbReference type="Gene3D" id="3.10.580.10">
    <property type="entry name" value="CBS-domain"/>
    <property type="match status" value="1"/>
</dbReference>
<dbReference type="OrthoDB" id="9762536at2"/>
<dbReference type="FunCoup" id="A0A371RGQ4">
    <property type="interactions" value="180"/>
</dbReference>
<dbReference type="InterPro" id="IPR050986">
    <property type="entry name" value="GutQ/KpsF_isomerases"/>
</dbReference>
<dbReference type="Pfam" id="PF00571">
    <property type="entry name" value="CBS"/>
    <property type="match status" value="2"/>
</dbReference>
<dbReference type="SUPFAM" id="SSF53697">
    <property type="entry name" value="SIS domain"/>
    <property type="match status" value="1"/>
</dbReference>
<dbReference type="NCBIfam" id="TIGR00393">
    <property type="entry name" value="kpsF"/>
    <property type="match status" value="1"/>
</dbReference>
<organism evidence="10 11">
    <name type="scientific">Parvularcula marina</name>
    <dbReference type="NCBI Taxonomy" id="2292771"/>
    <lineage>
        <taxon>Bacteria</taxon>
        <taxon>Pseudomonadati</taxon>
        <taxon>Pseudomonadota</taxon>
        <taxon>Alphaproteobacteria</taxon>
        <taxon>Parvularculales</taxon>
        <taxon>Parvularculaceae</taxon>
        <taxon>Parvularcula</taxon>
    </lineage>
</organism>
<keyword evidence="2" id="KW-0677">Repeat</keyword>
<feature type="site" description="Catalytically relevant" evidence="6">
    <location>
        <position position="58"/>
    </location>
</feature>
<dbReference type="GO" id="GO:1901135">
    <property type="term" value="P:carbohydrate derivative metabolic process"/>
    <property type="evidence" value="ECO:0007669"/>
    <property type="project" value="InterPro"/>
</dbReference>
<evidence type="ECO:0000313" key="11">
    <source>
        <dbReference type="Proteomes" id="UP000264589"/>
    </source>
</evidence>